<name>D7G6T0_ECTSI</name>
<reference evidence="1 2" key="1">
    <citation type="journal article" date="2010" name="Nature">
        <title>The Ectocarpus genome and the independent evolution of multicellularity in brown algae.</title>
        <authorList>
            <person name="Cock J.M."/>
            <person name="Sterck L."/>
            <person name="Rouze P."/>
            <person name="Scornet D."/>
            <person name="Allen A.E."/>
            <person name="Amoutzias G."/>
            <person name="Anthouard V."/>
            <person name="Artiguenave F."/>
            <person name="Aury J.M."/>
            <person name="Badger J.H."/>
            <person name="Beszteri B."/>
            <person name="Billiau K."/>
            <person name="Bonnet E."/>
            <person name="Bothwell J.H."/>
            <person name="Bowler C."/>
            <person name="Boyen C."/>
            <person name="Brownlee C."/>
            <person name="Carrano C.J."/>
            <person name="Charrier B."/>
            <person name="Cho G.Y."/>
            <person name="Coelho S.M."/>
            <person name="Collen J."/>
            <person name="Corre E."/>
            <person name="Da Silva C."/>
            <person name="Delage L."/>
            <person name="Delaroque N."/>
            <person name="Dittami S.M."/>
            <person name="Doulbeau S."/>
            <person name="Elias M."/>
            <person name="Farnham G."/>
            <person name="Gachon C.M."/>
            <person name="Gschloessl B."/>
            <person name="Heesch S."/>
            <person name="Jabbari K."/>
            <person name="Jubin C."/>
            <person name="Kawai H."/>
            <person name="Kimura K."/>
            <person name="Kloareg B."/>
            <person name="Kupper F.C."/>
            <person name="Lang D."/>
            <person name="Le Bail A."/>
            <person name="Leblanc C."/>
            <person name="Lerouge P."/>
            <person name="Lohr M."/>
            <person name="Lopez P.J."/>
            <person name="Martens C."/>
            <person name="Maumus F."/>
            <person name="Michel G."/>
            <person name="Miranda-Saavedra D."/>
            <person name="Morales J."/>
            <person name="Moreau H."/>
            <person name="Motomura T."/>
            <person name="Nagasato C."/>
            <person name="Napoli C.A."/>
            <person name="Nelson D.R."/>
            <person name="Nyvall-Collen P."/>
            <person name="Peters A.F."/>
            <person name="Pommier C."/>
            <person name="Potin P."/>
            <person name="Poulain J."/>
            <person name="Quesneville H."/>
            <person name="Read B."/>
            <person name="Rensing S.A."/>
            <person name="Ritter A."/>
            <person name="Rousvoal S."/>
            <person name="Samanta M."/>
            <person name="Samson G."/>
            <person name="Schroeder D.C."/>
            <person name="Segurens B."/>
            <person name="Strittmatter M."/>
            <person name="Tonon T."/>
            <person name="Tregear J.W."/>
            <person name="Valentin K."/>
            <person name="von Dassow P."/>
            <person name="Yamagishi T."/>
            <person name="Van de Peer Y."/>
            <person name="Wincker P."/>
        </authorList>
    </citation>
    <scope>NUCLEOTIDE SEQUENCE [LARGE SCALE GENOMIC DNA]</scope>
    <source>
        <strain evidence="2">Ec32 / CCAP1310/4</strain>
    </source>
</reference>
<keyword evidence="2" id="KW-1185">Reference proteome</keyword>
<sequence length="57" mass="6325">MDNKKKVAYRRETDSQASTLCLSPPRRCGDVVTIDTSRAETAQVAPHYGLGRCGLWD</sequence>
<dbReference type="EMBL" id="FN649760">
    <property type="protein sequence ID" value="CBJ33978.1"/>
    <property type="molecule type" value="Genomic_DNA"/>
</dbReference>
<dbReference type="Proteomes" id="UP000002630">
    <property type="component" value="Unassembled WGS sequence"/>
</dbReference>
<accession>D7G6T0</accession>
<evidence type="ECO:0000313" key="1">
    <source>
        <dbReference type="EMBL" id="CBJ33978.1"/>
    </source>
</evidence>
<dbReference type="InParanoid" id="D7G6T0"/>
<gene>
    <name evidence="1" type="ORF">Esi_0794_0003</name>
</gene>
<evidence type="ECO:0000313" key="2">
    <source>
        <dbReference type="Proteomes" id="UP000002630"/>
    </source>
</evidence>
<organism evidence="1 2">
    <name type="scientific">Ectocarpus siliculosus</name>
    <name type="common">Brown alga</name>
    <name type="synonym">Conferva siliculosa</name>
    <dbReference type="NCBI Taxonomy" id="2880"/>
    <lineage>
        <taxon>Eukaryota</taxon>
        <taxon>Sar</taxon>
        <taxon>Stramenopiles</taxon>
        <taxon>Ochrophyta</taxon>
        <taxon>PX clade</taxon>
        <taxon>Phaeophyceae</taxon>
        <taxon>Ectocarpales</taxon>
        <taxon>Ectocarpaceae</taxon>
        <taxon>Ectocarpus</taxon>
    </lineage>
</organism>
<dbReference type="AlphaFoldDB" id="D7G6T0"/>
<protein>
    <submittedName>
        <fullName evidence="1">Uncharacterized protein</fullName>
    </submittedName>
</protein>
<proteinExistence type="predicted"/>